<dbReference type="EMBL" id="HACG01003315">
    <property type="protein sequence ID" value="CEK50180.1"/>
    <property type="molecule type" value="Transcribed_RNA"/>
</dbReference>
<feature type="region of interest" description="Disordered" evidence="3">
    <location>
        <begin position="1"/>
        <end position="20"/>
    </location>
</feature>
<name>A0A0B6Y3R1_9EUPU</name>
<protein>
    <submittedName>
        <fullName evidence="4">Uncharacterized protein</fullName>
    </submittedName>
</protein>
<feature type="non-terminal residue" evidence="4">
    <location>
        <position position="139"/>
    </location>
</feature>
<dbReference type="SMART" id="SM00369">
    <property type="entry name" value="LRR_TYP"/>
    <property type="match status" value="1"/>
</dbReference>
<evidence type="ECO:0000256" key="3">
    <source>
        <dbReference type="SAM" id="MobiDB-lite"/>
    </source>
</evidence>
<feature type="compositionally biased region" description="Polar residues" evidence="3">
    <location>
        <begin position="1"/>
        <end position="14"/>
    </location>
</feature>
<reference evidence="4" key="1">
    <citation type="submission" date="2014-12" db="EMBL/GenBank/DDBJ databases">
        <title>Insight into the proteome of Arion vulgaris.</title>
        <authorList>
            <person name="Aradska J."/>
            <person name="Bulat T."/>
            <person name="Smidak R."/>
            <person name="Sarate P."/>
            <person name="Gangsoo J."/>
            <person name="Sialana F."/>
            <person name="Bilban M."/>
            <person name="Lubec G."/>
        </authorList>
    </citation>
    <scope>NUCLEOTIDE SEQUENCE</scope>
    <source>
        <tissue evidence="4">Skin</tissue>
    </source>
</reference>
<dbReference type="AlphaFoldDB" id="A0A0B6Y3R1"/>
<evidence type="ECO:0000256" key="2">
    <source>
        <dbReference type="ARBA" id="ARBA00022737"/>
    </source>
</evidence>
<evidence type="ECO:0000313" key="4">
    <source>
        <dbReference type="EMBL" id="CEK50180.1"/>
    </source>
</evidence>
<proteinExistence type="predicted"/>
<organism evidence="4">
    <name type="scientific">Arion vulgaris</name>
    <dbReference type="NCBI Taxonomy" id="1028688"/>
    <lineage>
        <taxon>Eukaryota</taxon>
        <taxon>Metazoa</taxon>
        <taxon>Spiralia</taxon>
        <taxon>Lophotrochozoa</taxon>
        <taxon>Mollusca</taxon>
        <taxon>Gastropoda</taxon>
        <taxon>Heterobranchia</taxon>
        <taxon>Euthyneura</taxon>
        <taxon>Panpulmonata</taxon>
        <taxon>Eupulmonata</taxon>
        <taxon>Stylommatophora</taxon>
        <taxon>Helicina</taxon>
        <taxon>Arionoidea</taxon>
        <taxon>Arionidae</taxon>
        <taxon>Arion</taxon>
    </lineage>
</organism>
<dbReference type="GO" id="GO:0005737">
    <property type="term" value="C:cytoplasm"/>
    <property type="evidence" value="ECO:0007669"/>
    <property type="project" value="TreeGrafter"/>
</dbReference>
<accession>A0A0B6Y3R1</accession>
<keyword evidence="1" id="KW-0433">Leucine-rich repeat</keyword>
<dbReference type="PANTHER" id="PTHR48051">
    <property type="match status" value="1"/>
</dbReference>
<evidence type="ECO:0000256" key="1">
    <source>
        <dbReference type="ARBA" id="ARBA00022614"/>
    </source>
</evidence>
<dbReference type="PROSITE" id="PS51450">
    <property type="entry name" value="LRR"/>
    <property type="match status" value="1"/>
</dbReference>
<dbReference type="Pfam" id="PF13855">
    <property type="entry name" value="LRR_8"/>
    <property type="match status" value="1"/>
</dbReference>
<dbReference type="InterPro" id="IPR003591">
    <property type="entry name" value="Leu-rich_rpt_typical-subtyp"/>
</dbReference>
<sequence length="139" mass="15697">KKSNMATTHGSGYQSPPPIGRTVDRVFEEAQFTGEIYLNSRKIRDYPKLCSKYDLSDTVFVDISRNRLAEVPHEVCEYLYVERVSCYHNVIRSIPDAIQQLQNLTHLNLSRNQLSVLPPAVCLLGCLEVLSASNNKLVS</sequence>
<dbReference type="InterPro" id="IPR032675">
    <property type="entry name" value="LRR_dom_sf"/>
</dbReference>
<dbReference type="InterPro" id="IPR001611">
    <property type="entry name" value="Leu-rich_rpt"/>
</dbReference>
<dbReference type="SUPFAM" id="SSF52075">
    <property type="entry name" value="Outer arm dynein light chain 1"/>
    <property type="match status" value="1"/>
</dbReference>
<gene>
    <name evidence="4" type="primary">ORF10071</name>
</gene>
<keyword evidence="2" id="KW-0677">Repeat</keyword>
<dbReference type="PANTHER" id="PTHR48051:SF21">
    <property type="entry name" value="CALPONIN-HOMOLOGY (CH) DOMAIN-CONTAINING PROTEIN"/>
    <property type="match status" value="1"/>
</dbReference>
<feature type="non-terminal residue" evidence="4">
    <location>
        <position position="1"/>
    </location>
</feature>
<dbReference type="InterPro" id="IPR050216">
    <property type="entry name" value="LRR_domain-containing"/>
</dbReference>
<dbReference type="Gene3D" id="3.80.10.10">
    <property type="entry name" value="Ribonuclease Inhibitor"/>
    <property type="match status" value="1"/>
</dbReference>